<dbReference type="Proteomes" id="UP001592531">
    <property type="component" value="Unassembled WGS sequence"/>
</dbReference>
<evidence type="ECO:0000313" key="1">
    <source>
        <dbReference type="EMBL" id="MFC1419608.1"/>
    </source>
</evidence>
<accession>A0ABV6W1E8</accession>
<organism evidence="1 2">
    <name type="scientific">Streptacidiphilus cavernicola</name>
    <dbReference type="NCBI Taxonomy" id="3342716"/>
    <lineage>
        <taxon>Bacteria</taxon>
        <taxon>Bacillati</taxon>
        <taxon>Actinomycetota</taxon>
        <taxon>Actinomycetes</taxon>
        <taxon>Kitasatosporales</taxon>
        <taxon>Streptomycetaceae</taxon>
        <taxon>Streptacidiphilus</taxon>
    </lineage>
</organism>
<dbReference type="RefSeq" id="WP_380539202.1">
    <property type="nucleotide sequence ID" value="NZ_JBHFAB010000019.1"/>
</dbReference>
<reference evidence="1 2" key="1">
    <citation type="submission" date="2024-09" db="EMBL/GenBank/DDBJ databases">
        <authorList>
            <person name="Lee S.D."/>
        </authorList>
    </citation>
    <scope>NUCLEOTIDE SEQUENCE [LARGE SCALE GENOMIC DNA]</scope>
    <source>
        <strain evidence="1 2">N8-3</strain>
    </source>
</reference>
<protein>
    <recommendedName>
        <fullName evidence="3">Ricin B lectin domain-containing protein</fullName>
    </recommendedName>
</protein>
<gene>
    <name evidence="1" type="ORF">ACEZDE_23670</name>
</gene>
<evidence type="ECO:0008006" key="3">
    <source>
        <dbReference type="Google" id="ProtNLM"/>
    </source>
</evidence>
<keyword evidence="2" id="KW-1185">Reference proteome</keyword>
<name>A0ABV6W1E8_9ACTN</name>
<proteinExistence type="predicted"/>
<sequence length="104" mass="10757">MAYEKNTAGATLLLDTAGTGSRTLQLKGVRGSGKFVVAVTCTGSSQALTVKESDGRNLEQISACSTDGSVIYSSTGAIRATEAQLTIAAADSARWRLSAWRITG</sequence>
<comment type="caution">
    <text evidence="1">The sequence shown here is derived from an EMBL/GenBank/DDBJ whole genome shotgun (WGS) entry which is preliminary data.</text>
</comment>
<dbReference type="EMBL" id="JBHFAB010000019">
    <property type="protein sequence ID" value="MFC1419608.1"/>
    <property type="molecule type" value="Genomic_DNA"/>
</dbReference>
<evidence type="ECO:0000313" key="2">
    <source>
        <dbReference type="Proteomes" id="UP001592531"/>
    </source>
</evidence>